<feature type="compositionally biased region" description="Polar residues" evidence="1">
    <location>
        <begin position="1"/>
        <end position="10"/>
    </location>
</feature>
<organism evidence="2 3">
    <name type="scientific">Caballeronia sordidicola</name>
    <name type="common">Burkholderia sordidicola</name>
    <dbReference type="NCBI Taxonomy" id="196367"/>
    <lineage>
        <taxon>Bacteria</taxon>
        <taxon>Pseudomonadati</taxon>
        <taxon>Pseudomonadota</taxon>
        <taxon>Betaproteobacteria</taxon>
        <taxon>Burkholderiales</taxon>
        <taxon>Burkholderiaceae</taxon>
        <taxon>Caballeronia</taxon>
    </lineage>
</organism>
<evidence type="ECO:0000313" key="2">
    <source>
        <dbReference type="EMBL" id="OTP67900.1"/>
    </source>
</evidence>
<dbReference type="EMBL" id="NBTZ01000144">
    <property type="protein sequence ID" value="OTP67900.1"/>
    <property type="molecule type" value="Genomic_DNA"/>
</dbReference>
<dbReference type="Proteomes" id="UP000195221">
    <property type="component" value="Unassembled WGS sequence"/>
</dbReference>
<comment type="caution">
    <text evidence="2">The sequence shown here is derived from an EMBL/GenBank/DDBJ whole genome shotgun (WGS) entry which is preliminary data.</text>
</comment>
<feature type="region of interest" description="Disordered" evidence="1">
    <location>
        <begin position="1"/>
        <end position="38"/>
    </location>
</feature>
<sequence length="38" mass="4078">MHESSSQPATKTLGRALSFPSQPKRIDGPHFAGAEARL</sequence>
<proteinExistence type="predicted"/>
<dbReference type="AlphaFoldDB" id="A0A2C9XUX2"/>
<evidence type="ECO:0000256" key="1">
    <source>
        <dbReference type="SAM" id="MobiDB-lite"/>
    </source>
</evidence>
<evidence type="ECO:0000313" key="3">
    <source>
        <dbReference type="Proteomes" id="UP000195221"/>
    </source>
</evidence>
<protein>
    <submittedName>
        <fullName evidence="2">Uncharacterized protein</fullName>
    </submittedName>
</protein>
<gene>
    <name evidence="2" type="ORF">PAMC26577_35275</name>
</gene>
<reference evidence="2 3" key="1">
    <citation type="submission" date="2017-03" db="EMBL/GenBank/DDBJ databases">
        <title>Genome analysis of strain PAMC 26577.</title>
        <authorList>
            <person name="Oh H.-M."/>
            <person name="Yang J.-A."/>
        </authorList>
    </citation>
    <scope>NUCLEOTIDE SEQUENCE [LARGE SCALE GENOMIC DNA]</scope>
    <source>
        <strain evidence="2 3">PAMC 26577</strain>
    </source>
</reference>
<name>A0A2C9XUX2_CABSO</name>
<accession>A0A2C9XUX2</accession>